<gene>
    <name evidence="3" type="ORF">A2721_02155</name>
</gene>
<dbReference type="Gene3D" id="3.90.550.10">
    <property type="entry name" value="Spore Coat Polysaccharide Biosynthesis Protein SpsA, Chain A"/>
    <property type="match status" value="1"/>
</dbReference>
<dbReference type="InterPro" id="IPR001173">
    <property type="entry name" value="Glyco_trans_2-like"/>
</dbReference>
<keyword evidence="1" id="KW-1133">Transmembrane helix</keyword>
<dbReference type="PANTHER" id="PTHR36851:SF1">
    <property type="entry name" value="GLYCO_TRANS_2-LIKE DOMAIN-CONTAINING PROTEIN"/>
    <property type="match status" value="1"/>
</dbReference>
<comment type="caution">
    <text evidence="3">The sequence shown here is derived from an EMBL/GenBank/DDBJ whole genome shotgun (WGS) entry which is preliminary data.</text>
</comment>
<dbReference type="Pfam" id="PF13632">
    <property type="entry name" value="Glyco_trans_2_3"/>
    <property type="match status" value="1"/>
</dbReference>
<sequence>MTDFITNYMRYHPVRTQRGLEVLTGLVPWSFILFLFMGSYFLPETVAYAVIGFNIYWLYRSLTMSANAVSGYLNIQATQKTDWLEKLKSNPETKNVWGKYYHVVLICNVKEKLETLRRTLDSLAKQTLPKENLVVVLAMEAREEEAKEKSAILTKEYRGRFGMLVTTYHPLTPGETIGKHSNEAYAAKEAKKILVDQKKIPIENITITTSDADSVFPNQYFALLAYKFLTVPDRYYKFFQAPQFPFNNIDKVTAPVRIAELASGISQISGLKKYTKRYFVVSTYSTSLVLLDKVGYWDVDAIPEDWHINLKAYFALQGKVDVVPLFLVVSIDAAQSTTAWKTIVNRYKQVQRQAWGATDVPYVIKQFFLHPEIPFWDKMTKITFVFESHLLWSVNWFILTIGANIPTFLNQNFARTSLGFNLSRMSALILTLCLVGLLTIIVINTLLDPGKQQKAKALLHPFTYLPWVWMPIAGFFLNALPGLESQTRLMLGRYIEYRVTEKV</sequence>
<keyword evidence="1" id="KW-0472">Membrane</keyword>
<protein>
    <recommendedName>
        <fullName evidence="2">Glycosyltransferase 2-like domain-containing protein</fullName>
    </recommendedName>
</protein>
<accession>A0A1F6A095</accession>
<feature type="transmembrane region" description="Helical" evidence="1">
    <location>
        <begin position="425"/>
        <end position="447"/>
    </location>
</feature>
<evidence type="ECO:0000256" key="1">
    <source>
        <dbReference type="SAM" id="Phobius"/>
    </source>
</evidence>
<feature type="transmembrane region" description="Helical" evidence="1">
    <location>
        <begin position="459"/>
        <end position="480"/>
    </location>
</feature>
<feature type="transmembrane region" description="Helical" evidence="1">
    <location>
        <begin position="384"/>
        <end position="405"/>
    </location>
</feature>
<evidence type="ECO:0000259" key="2">
    <source>
        <dbReference type="Pfam" id="PF13632"/>
    </source>
</evidence>
<evidence type="ECO:0000313" key="3">
    <source>
        <dbReference type="EMBL" id="OGG17802.1"/>
    </source>
</evidence>
<name>A0A1F6A095_9BACT</name>
<proteinExistence type="predicted"/>
<dbReference type="AlphaFoldDB" id="A0A1F6A095"/>
<evidence type="ECO:0000313" key="4">
    <source>
        <dbReference type="Proteomes" id="UP000177871"/>
    </source>
</evidence>
<dbReference type="EMBL" id="MFJK01000016">
    <property type="protein sequence ID" value="OGG17802.1"/>
    <property type="molecule type" value="Genomic_DNA"/>
</dbReference>
<dbReference type="PANTHER" id="PTHR36851">
    <property type="entry name" value="UNNAMED PRODUCT"/>
    <property type="match status" value="1"/>
</dbReference>
<reference evidence="3 4" key="1">
    <citation type="journal article" date="2016" name="Nat. Commun.">
        <title>Thousands of microbial genomes shed light on interconnected biogeochemical processes in an aquifer system.</title>
        <authorList>
            <person name="Anantharaman K."/>
            <person name="Brown C.T."/>
            <person name="Hug L.A."/>
            <person name="Sharon I."/>
            <person name="Castelle C.J."/>
            <person name="Probst A.J."/>
            <person name="Thomas B.C."/>
            <person name="Singh A."/>
            <person name="Wilkins M.J."/>
            <person name="Karaoz U."/>
            <person name="Brodie E.L."/>
            <person name="Williams K.H."/>
            <person name="Hubbard S.S."/>
            <person name="Banfield J.F."/>
        </authorList>
    </citation>
    <scope>NUCLEOTIDE SEQUENCE [LARGE SCALE GENOMIC DNA]</scope>
</reference>
<dbReference type="SUPFAM" id="SSF53448">
    <property type="entry name" value="Nucleotide-diphospho-sugar transferases"/>
    <property type="match status" value="1"/>
</dbReference>
<keyword evidence="1" id="KW-0812">Transmembrane</keyword>
<dbReference type="Proteomes" id="UP000177871">
    <property type="component" value="Unassembled WGS sequence"/>
</dbReference>
<organism evidence="3 4">
    <name type="scientific">Candidatus Gottesmanbacteria bacterium RIFCSPHIGHO2_01_FULL_47_48</name>
    <dbReference type="NCBI Taxonomy" id="1798381"/>
    <lineage>
        <taxon>Bacteria</taxon>
        <taxon>Candidatus Gottesmaniibacteriota</taxon>
    </lineage>
</organism>
<dbReference type="STRING" id="1798381.A2721_02155"/>
<feature type="domain" description="Glycosyltransferase 2-like" evidence="2">
    <location>
        <begin position="207"/>
        <end position="435"/>
    </location>
</feature>
<feature type="transmembrane region" description="Helical" evidence="1">
    <location>
        <begin position="20"/>
        <end position="40"/>
    </location>
</feature>
<dbReference type="InterPro" id="IPR029044">
    <property type="entry name" value="Nucleotide-diphossugar_trans"/>
</dbReference>